<feature type="region of interest" description="Disordered" evidence="1">
    <location>
        <begin position="264"/>
        <end position="295"/>
    </location>
</feature>
<feature type="region of interest" description="Disordered" evidence="1">
    <location>
        <begin position="22"/>
        <end position="49"/>
    </location>
</feature>
<protein>
    <submittedName>
        <fullName evidence="2">Uncharacterized protein</fullName>
    </submittedName>
</protein>
<dbReference type="AlphaFoldDB" id="A0A6P1G975"/>
<dbReference type="RefSeq" id="WP_160094800.1">
    <property type="nucleotide sequence ID" value="NZ_CP047224.1"/>
</dbReference>
<evidence type="ECO:0000256" key="1">
    <source>
        <dbReference type="SAM" id="MobiDB-lite"/>
    </source>
</evidence>
<evidence type="ECO:0000313" key="2">
    <source>
        <dbReference type="EMBL" id="QHD64905.1"/>
    </source>
</evidence>
<name>A0A6P1G975_9RICK</name>
<reference evidence="2 3" key="1">
    <citation type="journal article" date="2020" name="MBio">
        <title>Erratum for Teymournejad et al., 'Isolation and Molecular Analysis of a Novel Neorickettsia Species That Causes Potomac Horse Fever'.</title>
        <authorList>
            <person name="Teymournejad O."/>
            <person name="Lin M."/>
            <person name="Bekebrede H."/>
            <person name="Kamr A."/>
            <person name="Toribio R.E."/>
            <person name="Arroyo L.G."/>
            <person name="Baird J.D."/>
            <person name="Rikihisa Y."/>
        </authorList>
    </citation>
    <scope>NUCLEOTIDE SEQUENCE [LARGE SCALE GENOMIC DNA]</scope>
    <source>
        <strain evidence="2 3">Fin17</strain>
    </source>
</reference>
<keyword evidence="3" id="KW-1185">Reference proteome</keyword>
<proteinExistence type="predicted"/>
<feature type="region of interest" description="Disordered" evidence="1">
    <location>
        <begin position="353"/>
        <end position="402"/>
    </location>
</feature>
<evidence type="ECO:0000313" key="3">
    <source>
        <dbReference type="Proteomes" id="UP000464912"/>
    </source>
</evidence>
<dbReference type="Proteomes" id="UP000464912">
    <property type="component" value="Chromosome"/>
</dbReference>
<feature type="compositionally biased region" description="Polar residues" evidence="1">
    <location>
        <begin position="368"/>
        <end position="396"/>
    </location>
</feature>
<organism evidence="2 3">
    <name type="scientific">Neorickettsia findlayensis</name>
    <dbReference type="NCBI Taxonomy" id="2686014"/>
    <lineage>
        <taxon>Bacteria</taxon>
        <taxon>Pseudomonadati</taxon>
        <taxon>Pseudomonadota</taxon>
        <taxon>Alphaproteobacteria</taxon>
        <taxon>Rickettsiales</taxon>
        <taxon>Anaplasmataceae</taxon>
        <taxon>Neorickettsia</taxon>
    </lineage>
</organism>
<gene>
    <name evidence="2" type="ORF">GP480_00205</name>
</gene>
<feature type="compositionally biased region" description="Polar residues" evidence="1">
    <location>
        <begin position="277"/>
        <end position="286"/>
    </location>
</feature>
<sequence>MQKFKKKFVKLGSISIHTANSDTTVSKLPKEKPQKKIVQQKSNSNASQLPNQIPEEAFITYKPDIAGGKLANQIPEEKFVMYKPAITAGKLVNGDTFITYKPAIAGGKLANQIQDGTFVTQKLAIATSVAPLWKKYTERPLPSIPNKYADTNKIPFIDEEIDTSDLSTSVYDEIAPINNENHSTKSSIGDSGIDDISIPDSVILSVDKQNETKSGLSFGINTAVGIKSENEFAAHMFPPLFEASRNTGDPFHLSIKPVKKEYNIQTSETSKQKHTSGRPQNDQENLTLPGGKSSVENEAIIKRPALPKIFDTLYNLGRNKDGKTVYPTDVNSISGREQSKDFAEREIAKLQNQNSFPSADTQKEAHTQKSNTFSTNVNKEQVENTPSGIKGFTSTSNDKHEDIESEPIYCEPWDLKPIPGLDEYQHTDSIDSLHKKAANQSTLSTHQEEVIYESLDDIIKAYLASDSLRWFSGEFAKEGSLELHPYKEESDDKSKIYAQVKRSDNVRSGAFNLEDGAITPDRPSITTPSASLKEHTVNVSFGETQHKTITATLPNTRKTVPQEEETHKTVPNKSWFRRILDRITKVFSQGYAILRSIFTRSTKNKEIHFDQSFSLHNENGKLSKIKEALSQNHPLITAKAGELNEIKEALSQKRPITPGKTGELSTIREALSQKRPITPGKTGELSTIKEALSQKRPITPGKTGELSTIREALSQKRPITLGKTGELSTIREALSQKRPITPGKTGELSTIKEALSQKRPITPGKTGELSTIKEALSQKRPITPGKTGELSTIREALSQKRPITPGKTGELSTIKEALSQKRPITPGKTGELSTIREALSEKHLLLQDNIVKLGNAKEALPEKGFSRHLANDEQNKGQDNLYKDRYAFSTCTDHNKIKSILTRENGITDKLRESGMKEEKNKTCVPSLGCNSHLRNQASRVL</sequence>
<dbReference type="KEGG" id="nef:GP480_00205"/>
<dbReference type="EMBL" id="CP047224">
    <property type="protein sequence ID" value="QHD64905.1"/>
    <property type="molecule type" value="Genomic_DNA"/>
</dbReference>
<reference evidence="2 3" key="2">
    <citation type="journal article" date="2020" name="MBio">
        <title>Isolation and Molecular Analysis of a Novel Neorickettsia Species That Causes Potomac Horse Fever.</title>
        <authorList>
            <person name="Teymournejad O."/>
            <person name="Lin M."/>
            <person name="Bekebrede H."/>
            <person name="Kamr A."/>
            <person name="Toribio R.E."/>
            <person name="Arroyo L.G."/>
            <person name="Baird J.D."/>
            <person name="Rikihisa Y."/>
        </authorList>
    </citation>
    <scope>NUCLEOTIDE SEQUENCE [LARGE SCALE GENOMIC DNA]</scope>
    <source>
        <strain evidence="2 3">Fin17</strain>
    </source>
</reference>
<feature type="compositionally biased region" description="Polar residues" evidence="1">
    <location>
        <begin position="37"/>
        <end position="49"/>
    </location>
</feature>
<accession>A0A6P1G975</accession>